<dbReference type="Gene3D" id="3.40.630.30">
    <property type="match status" value="1"/>
</dbReference>
<evidence type="ECO:0000259" key="2">
    <source>
        <dbReference type="PROSITE" id="PS51186"/>
    </source>
</evidence>
<keyword evidence="1" id="KW-0732">Signal</keyword>
<dbReference type="InterPro" id="IPR016181">
    <property type="entry name" value="Acyl_CoA_acyltransferase"/>
</dbReference>
<dbReference type="PANTHER" id="PTHR47443">
    <property type="entry name" value="ACYL-COA N-ACYLTRANSFERASES (NAT) SUPERFAMILY PROTEIN"/>
    <property type="match status" value="1"/>
</dbReference>
<feature type="chain" id="PRO_5030160955" description="N-acetyltransferase domain-containing protein" evidence="1">
    <location>
        <begin position="20"/>
        <end position="241"/>
    </location>
</feature>
<dbReference type="SUPFAM" id="SSF55729">
    <property type="entry name" value="Acyl-CoA N-acyltransferases (Nat)"/>
    <property type="match status" value="1"/>
</dbReference>
<reference evidence="3" key="1">
    <citation type="submission" date="2021-01" db="EMBL/GenBank/DDBJ databases">
        <authorList>
            <person name="Corre E."/>
            <person name="Pelletier E."/>
            <person name="Niang G."/>
            <person name="Scheremetjew M."/>
            <person name="Finn R."/>
            <person name="Kale V."/>
            <person name="Holt S."/>
            <person name="Cochrane G."/>
            <person name="Meng A."/>
            <person name="Brown T."/>
            <person name="Cohen L."/>
        </authorList>
    </citation>
    <scope>NUCLEOTIDE SEQUENCE</scope>
    <source>
        <strain evidence="3">GSO104</strain>
    </source>
</reference>
<dbReference type="GO" id="GO:0016747">
    <property type="term" value="F:acyltransferase activity, transferring groups other than amino-acyl groups"/>
    <property type="evidence" value="ECO:0007669"/>
    <property type="project" value="InterPro"/>
</dbReference>
<organism evidence="3">
    <name type="scientific">Ditylum brightwellii</name>
    <dbReference type="NCBI Taxonomy" id="49249"/>
    <lineage>
        <taxon>Eukaryota</taxon>
        <taxon>Sar</taxon>
        <taxon>Stramenopiles</taxon>
        <taxon>Ochrophyta</taxon>
        <taxon>Bacillariophyta</taxon>
        <taxon>Mediophyceae</taxon>
        <taxon>Lithodesmiophycidae</taxon>
        <taxon>Lithodesmiales</taxon>
        <taxon>Lithodesmiaceae</taxon>
        <taxon>Ditylum</taxon>
    </lineage>
</organism>
<dbReference type="EMBL" id="HBNS01058614">
    <property type="protein sequence ID" value="CAE4663940.1"/>
    <property type="molecule type" value="Transcribed_RNA"/>
</dbReference>
<dbReference type="InterPro" id="IPR000182">
    <property type="entry name" value="GNAT_dom"/>
</dbReference>
<sequence length="241" mass="26643">MYCLKLTYFAACLIYSAHAFNLPPMGLGAILFRPSGMTTIPMGGDASLSEASDFFADAFWTAKVGGGAKELSKTQRKSLVNRQMLDFQRRYSTNMGNNGKRAKLMLCRNGKGELMGCAGVEVDSVPTMSLTDGSKSIAPLMSNVAVGKKFRRRGVAEELVREVEAMVQKDWGFDECYLYVEKINVPAIRLYKKLGYREVWEDSKARTIVPTENGGVKNAPTVLVCMKKNLKSGPFGSLFRF</sequence>
<proteinExistence type="predicted"/>
<evidence type="ECO:0000256" key="1">
    <source>
        <dbReference type="SAM" id="SignalP"/>
    </source>
</evidence>
<feature type="signal peptide" evidence="1">
    <location>
        <begin position="1"/>
        <end position="19"/>
    </location>
</feature>
<dbReference type="PANTHER" id="PTHR47443:SF3">
    <property type="entry name" value="GCN5-RELATED N-ACETYLTRANSFERASE 4, CHLOROPLASTIC"/>
    <property type="match status" value="1"/>
</dbReference>
<gene>
    <name evidence="3" type="ORF">DBRI00130_LOCUS42153</name>
</gene>
<dbReference type="CDD" id="cd04301">
    <property type="entry name" value="NAT_SF"/>
    <property type="match status" value="1"/>
</dbReference>
<accession>A0A6V2PLR2</accession>
<dbReference type="AlphaFoldDB" id="A0A6V2PLR2"/>
<dbReference type="PROSITE" id="PS51186">
    <property type="entry name" value="GNAT"/>
    <property type="match status" value="1"/>
</dbReference>
<dbReference type="Pfam" id="PF00583">
    <property type="entry name" value="Acetyltransf_1"/>
    <property type="match status" value="1"/>
</dbReference>
<evidence type="ECO:0000313" key="3">
    <source>
        <dbReference type="EMBL" id="CAE4663940.1"/>
    </source>
</evidence>
<name>A0A6V2PLR2_9STRA</name>
<feature type="domain" description="N-acetyltransferase" evidence="2">
    <location>
        <begin position="57"/>
        <end position="231"/>
    </location>
</feature>
<protein>
    <recommendedName>
        <fullName evidence="2">N-acetyltransferase domain-containing protein</fullName>
    </recommendedName>
</protein>